<dbReference type="InterPro" id="IPR005311">
    <property type="entry name" value="PBP_dimer"/>
</dbReference>
<evidence type="ECO:0000256" key="15">
    <source>
        <dbReference type="SAM" id="MobiDB-lite"/>
    </source>
</evidence>
<evidence type="ECO:0000259" key="17">
    <source>
        <dbReference type="Pfam" id="PF03717"/>
    </source>
</evidence>
<feature type="active site" description="Acyl-ester intermediate" evidence="14">
    <location>
        <position position="328"/>
    </location>
</feature>
<dbReference type="InterPro" id="IPR001460">
    <property type="entry name" value="PCN-bd_Tpept"/>
</dbReference>
<dbReference type="EC" id="3.4.16.4" evidence="14"/>
<dbReference type="NCBIfam" id="TIGR03423">
    <property type="entry name" value="pbp2_mrdA"/>
    <property type="match status" value="1"/>
</dbReference>
<evidence type="ECO:0000256" key="1">
    <source>
        <dbReference type="ARBA" id="ARBA00004167"/>
    </source>
</evidence>
<evidence type="ECO:0000256" key="11">
    <source>
        <dbReference type="ARBA" id="ARBA00022989"/>
    </source>
</evidence>
<sequence>MSRPSLTPLKDHEREQRIFKHRVIIAGLIVSLAFMGLIVRYGYLQIFEYTTYSTLAESNRVKLQAIAPPRGYIYDRNGILLADNRPVFTAVINRQEIKDIEDTLTRIRPIFQLTDEDILRFRQRLKAAHRYESIALKLNLNEADIARFAEVRFQFTGVDIEAKLARYYPYGELFAHVLGYVGRISEKEANTIDERIYAGTDLIGKTGLEKYYEDLLQGRPGYQHIEANAHGQILRLLDRTPPTRGHDLTLHLDYGLQKLIHEQLAGRRGAVVAIEPSTGGILAFVSNPSFDPNPFVNGVPKSLYTFWRDHPDKPLYNRALQGIYPPGSTIKPFEGLGGIHYGLVDWDYKIRDPGFYHLPGDSHLFRDWKKTGHGIVNLHRAVEISCDTYFYQLSSRMGVDRFHDWMQQFGFGQPTGVDLVGEKSGTLPSVAWKRKALKAPWYAGEMLSVGIGQGYFTATPLQLAMATAITANKGQHIRPHLLKADNNAPASSTLNQPDGQVQFSGDPIHWDLMHAAMRDVVHGRGTAGNLRRDLTGYEIAGKTGTAQVKGIKQGERYNEKALDERHWDHAWFVGFAPVINPQVAVAVLVENGKHGNSAAGPIAKAVFDYVIHQMNHTPTPTTSSPAQRSTDTTAPTGDE</sequence>
<dbReference type="RefSeq" id="WP_107864841.1">
    <property type="nucleotide sequence ID" value="NZ_QAON01000003.1"/>
</dbReference>
<dbReference type="InterPro" id="IPR012338">
    <property type="entry name" value="Beta-lactam/transpept-like"/>
</dbReference>
<dbReference type="AlphaFoldDB" id="A0A2T5J1X2"/>
<keyword evidence="5 14" id="KW-0121">Carboxypeptidase</keyword>
<keyword evidence="4 14" id="KW-0997">Cell inner membrane</keyword>
<dbReference type="HAMAP" id="MF_02081">
    <property type="entry name" value="MrdA_transpept"/>
    <property type="match status" value="1"/>
</dbReference>
<evidence type="ECO:0000313" key="18">
    <source>
        <dbReference type="EMBL" id="PTQ90398.1"/>
    </source>
</evidence>
<dbReference type="SUPFAM" id="SSF56519">
    <property type="entry name" value="Penicillin binding protein dimerisation domain"/>
    <property type="match status" value="1"/>
</dbReference>
<organism evidence="18 19">
    <name type="scientific">Agitococcus lubricus</name>
    <dbReference type="NCBI Taxonomy" id="1077255"/>
    <lineage>
        <taxon>Bacteria</taxon>
        <taxon>Pseudomonadati</taxon>
        <taxon>Pseudomonadota</taxon>
        <taxon>Gammaproteobacteria</taxon>
        <taxon>Moraxellales</taxon>
        <taxon>Moraxellaceae</taxon>
        <taxon>Agitococcus</taxon>
    </lineage>
</organism>
<comment type="similarity">
    <text evidence="14">Belongs to the transpeptidase family. MrdA subfamily.</text>
</comment>
<dbReference type="InterPro" id="IPR017790">
    <property type="entry name" value="Penicillin-binding_protein_2"/>
</dbReference>
<keyword evidence="3 14" id="KW-1003">Cell membrane</keyword>
<evidence type="ECO:0000256" key="12">
    <source>
        <dbReference type="ARBA" id="ARBA00023136"/>
    </source>
</evidence>
<dbReference type="Proteomes" id="UP000244223">
    <property type="component" value="Unassembled WGS sequence"/>
</dbReference>
<keyword evidence="9 14" id="KW-0133">Cell shape</keyword>
<name>A0A2T5J1X2_9GAMM</name>
<evidence type="ECO:0000256" key="8">
    <source>
        <dbReference type="ARBA" id="ARBA00022801"/>
    </source>
</evidence>
<keyword evidence="13 14" id="KW-0961">Cell wall biogenesis/degradation</keyword>
<feature type="binding site" evidence="14">
    <location>
        <position position="352"/>
    </location>
    <ligand>
        <name>Zn(2+)</name>
        <dbReference type="ChEBI" id="CHEBI:29105"/>
    </ligand>
</feature>
<evidence type="ECO:0000256" key="7">
    <source>
        <dbReference type="ARBA" id="ARBA00022692"/>
    </source>
</evidence>
<keyword evidence="14" id="KW-0862">Zinc</keyword>
<dbReference type="Gene3D" id="3.90.1310.10">
    <property type="entry name" value="Penicillin-binding protein 2a (Domain 2)"/>
    <property type="match status" value="1"/>
</dbReference>
<accession>A0A2T5J1X2</accession>
<dbReference type="SUPFAM" id="SSF56601">
    <property type="entry name" value="beta-lactamase/transpeptidase-like"/>
    <property type="match status" value="1"/>
</dbReference>
<evidence type="ECO:0000256" key="2">
    <source>
        <dbReference type="ARBA" id="ARBA00004236"/>
    </source>
</evidence>
<evidence type="ECO:0000256" key="14">
    <source>
        <dbReference type="HAMAP-Rule" id="MF_02081"/>
    </source>
</evidence>
<evidence type="ECO:0000313" key="19">
    <source>
        <dbReference type="Proteomes" id="UP000244223"/>
    </source>
</evidence>
<evidence type="ECO:0000256" key="13">
    <source>
        <dbReference type="ARBA" id="ARBA00023316"/>
    </source>
</evidence>
<evidence type="ECO:0000256" key="10">
    <source>
        <dbReference type="ARBA" id="ARBA00022984"/>
    </source>
</evidence>
<feature type="domain" description="Penicillin-binding protein transpeptidase" evidence="16">
    <location>
        <begin position="269"/>
        <end position="607"/>
    </location>
</feature>
<evidence type="ECO:0000256" key="9">
    <source>
        <dbReference type="ARBA" id="ARBA00022960"/>
    </source>
</evidence>
<feature type="region of interest" description="Disordered" evidence="15">
    <location>
        <begin position="616"/>
        <end position="639"/>
    </location>
</feature>
<feature type="binding site" evidence="14">
    <location>
        <position position="367"/>
    </location>
    <ligand>
        <name>Zn(2+)</name>
        <dbReference type="ChEBI" id="CHEBI:29105"/>
    </ligand>
</feature>
<keyword evidence="14" id="KW-0479">Metal-binding</keyword>
<evidence type="ECO:0000256" key="6">
    <source>
        <dbReference type="ARBA" id="ARBA00022670"/>
    </source>
</evidence>
<keyword evidence="7 14" id="KW-0812">Transmembrane</keyword>
<keyword evidence="8 14" id="KW-0378">Hydrolase</keyword>
<dbReference type="GO" id="GO:0005886">
    <property type="term" value="C:plasma membrane"/>
    <property type="evidence" value="ECO:0007669"/>
    <property type="project" value="UniProtKB-SubCell"/>
</dbReference>
<dbReference type="Gene3D" id="3.40.710.10">
    <property type="entry name" value="DD-peptidase/beta-lactamase superfamily"/>
    <property type="match status" value="1"/>
</dbReference>
<protein>
    <recommendedName>
        <fullName evidence="14">Peptidoglycan D,D-transpeptidase MrdA</fullName>
        <ecNumber evidence="14">3.4.16.4</ecNumber>
    </recommendedName>
    <alternativeName>
        <fullName evidence="14">Penicillin-binding protein 2</fullName>
        <shortName evidence="14">PBP-2</shortName>
    </alternativeName>
</protein>
<gene>
    <name evidence="14" type="primary">mrdA</name>
    <name evidence="18" type="ORF">C8N29_103151</name>
</gene>
<dbReference type="GO" id="GO:0009252">
    <property type="term" value="P:peptidoglycan biosynthetic process"/>
    <property type="evidence" value="ECO:0007669"/>
    <property type="project" value="UniProtKB-UniRule"/>
</dbReference>
<feature type="domain" description="Penicillin-binding protein dimerisation" evidence="17">
    <location>
        <begin position="66"/>
        <end position="235"/>
    </location>
</feature>
<evidence type="ECO:0000259" key="16">
    <source>
        <dbReference type="Pfam" id="PF00905"/>
    </source>
</evidence>
<feature type="binding site" evidence="14">
    <location>
        <position position="373"/>
    </location>
    <ligand>
        <name>Zn(2+)</name>
        <dbReference type="ChEBI" id="CHEBI:29105"/>
    </ligand>
</feature>
<feature type="transmembrane region" description="Helical" evidence="14">
    <location>
        <begin position="21"/>
        <end position="43"/>
    </location>
</feature>
<keyword evidence="12 14" id="KW-0472">Membrane</keyword>
<evidence type="ECO:0000256" key="3">
    <source>
        <dbReference type="ARBA" id="ARBA00022475"/>
    </source>
</evidence>
<dbReference type="InterPro" id="IPR036138">
    <property type="entry name" value="PBP_dimer_sf"/>
</dbReference>
<dbReference type="Gene3D" id="3.30.1390.30">
    <property type="entry name" value="Penicillin-binding protein 2a, domain 3"/>
    <property type="match status" value="1"/>
</dbReference>
<dbReference type="GO" id="GO:0008658">
    <property type="term" value="F:penicillin binding"/>
    <property type="evidence" value="ECO:0007669"/>
    <property type="project" value="UniProtKB-UniRule"/>
</dbReference>
<dbReference type="GO" id="GO:0071555">
    <property type="term" value="P:cell wall organization"/>
    <property type="evidence" value="ECO:0007669"/>
    <property type="project" value="UniProtKB-KW"/>
</dbReference>
<dbReference type="EMBL" id="QAON01000003">
    <property type="protein sequence ID" value="PTQ90398.1"/>
    <property type="molecule type" value="Genomic_DNA"/>
</dbReference>
<reference evidence="18 19" key="1">
    <citation type="submission" date="2018-04" db="EMBL/GenBank/DDBJ databases">
        <title>Genomic Encyclopedia of Archaeal and Bacterial Type Strains, Phase II (KMG-II): from individual species to whole genera.</title>
        <authorList>
            <person name="Goeker M."/>
        </authorList>
    </citation>
    <scope>NUCLEOTIDE SEQUENCE [LARGE SCALE GENOMIC DNA]</scope>
    <source>
        <strain evidence="18 19">DSM 5822</strain>
    </source>
</reference>
<comment type="caution">
    <text evidence="18">The sequence shown here is derived from an EMBL/GenBank/DDBJ whole genome shotgun (WGS) entry which is preliminary data.</text>
</comment>
<dbReference type="InterPro" id="IPR050515">
    <property type="entry name" value="Beta-lactam/transpept"/>
</dbReference>
<dbReference type="GO" id="GO:0009002">
    <property type="term" value="F:serine-type D-Ala-D-Ala carboxypeptidase activity"/>
    <property type="evidence" value="ECO:0007669"/>
    <property type="project" value="UniProtKB-UniRule"/>
</dbReference>
<dbReference type="PANTHER" id="PTHR30627">
    <property type="entry name" value="PEPTIDOGLYCAN D,D-TRANSPEPTIDASE"/>
    <property type="match status" value="1"/>
</dbReference>
<comment type="catalytic activity">
    <reaction evidence="14">
        <text>Preferential cleavage: (Ac)2-L-Lys-D-Ala-|-D-Ala. Also transpeptidation of peptidyl-alanyl moieties that are N-acyl substituents of D-alanine.</text>
        <dbReference type="EC" id="3.4.16.4"/>
    </reaction>
</comment>
<keyword evidence="6 14" id="KW-0645">Protease</keyword>
<dbReference type="GO" id="GO:0008360">
    <property type="term" value="P:regulation of cell shape"/>
    <property type="evidence" value="ECO:0007669"/>
    <property type="project" value="UniProtKB-KW"/>
</dbReference>
<comment type="pathway">
    <text evidence="14">Cell wall biogenesis; peptidoglycan biosynthesis.</text>
</comment>
<dbReference type="Pfam" id="PF03717">
    <property type="entry name" value="PBP_dimer"/>
    <property type="match status" value="1"/>
</dbReference>
<dbReference type="GO" id="GO:0071972">
    <property type="term" value="F:peptidoglycan L,D-transpeptidase activity"/>
    <property type="evidence" value="ECO:0007669"/>
    <property type="project" value="TreeGrafter"/>
</dbReference>
<dbReference type="PANTHER" id="PTHR30627:SF2">
    <property type="entry name" value="PEPTIDOGLYCAN D,D-TRANSPEPTIDASE MRDA"/>
    <property type="match status" value="1"/>
</dbReference>
<dbReference type="OrthoDB" id="9804124at2"/>
<keyword evidence="11 14" id="KW-1133">Transmembrane helix</keyword>
<keyword evidence="10 14" id="KW-0573">Peptidoglycan synthesis</keyword>
<dbReference type="GO" id="GO:0008270">
    <property type="term" value="F:zinc ion binding"/>
    <property type="evidence" value="ECO:0007669"/>
    <property type="project" value="UniProtKB-UniRule"/>
</dbReference>
<comment type="cofactor">
    <cofactor evidence="14">
        <name>Zn(2+)</name>
        <dbReference type="ChEBI" id="CHEBI:29105"/>
    </cofactor>
    <text evidence="14">Binds one Zn(2+) ion per subunit.</text>
</comment>
<comment type="subcellular location">
    <subcellularLocation>
        <location evidence="14">Cell inner membrane</location>
        <topology evidence="14">Single-pass membrane protein</topology>
    </subcellularLocation>
    <subcellularLocation>
        <location evidence="2">Cell membrane</location>
    </subcellularLocation>
    <subcellularLocation>
        <location evidence="1">Membrane</location>
        <topology evidence="1">Single-pass membrane protein</topology>
    </subcellularLocation>
</comment>
<comment type="function">
    <text evidence="14">Catalyzes cross-linking of the peptidoglycan cell wall.</text>
</comment>
<dbReference type="Pfam" id="PF00905">
    <property type="entry name" value="Transpeptidase"/>
    <property type="match status" value="1"/>
</dbReference>
<dbReference type="UniPathway" id="UPA00219"/>
<dbReference type="GO" id="GO:0006508">
    <property type="term" value="P:proteolysis"/>
    <property type="evidence" value="ECO:0007669"/>
    <property type="project" value="UniProtKB-KW"/>
</dbReference>
<proteinExistence type="inferred from homology"/>
<evidence type="ECO:0000256" key="5">
    <source>
        <dbReference type="ARBA" id="ARBA00022645"/>
    </source>
</evidence>
<feature type="binding site" evidence="14">
    <location>
        <position position="386"/>
    </location>
    <ligand>
        <name>Zn(2+)</name>
        <dbReference type="ChEBI" id="CHEBI:29105"/>
    </ligand>
</feature>
<keyword evidence="19" id="KW-1185">Reference proteome</keyword>
<evidence type="ECO:0000256" key="4">
    <source>
        <dbReference type="ARBA" id="ARBA00022519"/>
    </source>
</evidence>